<dbReference type="EMBL" id="FIGH01000003">
    <property type="protein sequence ID" value="CYU44643.1"/>
    <property type="molecule type" value="Genomic_DNA"/>
</dbReference>
<dbReference type="EMBL" id="FILR01000004">
    <property type="protein sequence ID" value="CYX36106.1"/>
    <property type="molecule type" value="Genomic_DNA"/>
</dbReference>
<dbReference type="AlphaFoldDB" id="A0A0Z8E7G6"/>
<reference evidence="5 6" key="1">
    <citation type="submission" date="2016-02" db="EMBL/GenBank/DDBJ databases">
        <authorList>
            <consortium name="Pathogen Informatics"/>
        </authorList>
    </citation>
    <scope>NUCLEOTIDE SEQUENCE [LARGE SCALE GENOMIC DNA]</scope>
    <source>
        <strain evidence="2 6">LSS23</strain>
        <strain evidence="1 7">LSS30</strain>
        <strain evidence="3 5">SS985</strain>
    </source>
</reference>
<dbReference type="Proteomes" id="UP000071601">
    <property type="component" value="Unassembled WGS sequence"/>
</dbReference>
<sequence>MSQIKPLENEVTLSDLNRLGYLGGATARLEDGRTIQLHHRYGTIRQQGYVAGELRDVDVIVEYSKIYSQIRTIKQNNILIARRGKVMGRSALLLTGKGYHRIGNSK</sequence>
<accession>A0A0Z8E7G6</accession>
<evidence type="ECO:0000313" key="5">
    <source>
        <dbReference type="Proteomes" id="UP000071601"/>
    </source>
</evidence>
<dbReference type="EMBL" id="JANJPK010000003">
    <property type="protein sequence ID" value="MCR1231944.1"/>
    <property type="molecule type" value="Genomic_DNA"/>
</dbReference>
<protein>
    <submittedName>
        <fullName evidence="2">Uncharacterized protein</fullName>
    </submittedName>
</protein>
<name>A0A0Z8E7G6_STRSU</name>
<reference evidence="4" key="2">
    <citation type="submission" date="2022-07" db="EMBL/GenBank/DDBJ databases">
        <authorList>
            <person name="Peng Z."/>
        </authorList>
    </citation>
    <scope>NUCLEOTIDE SEQUENCE</scope>
    <source>
        <strain evidence="4">2022WUSS069</strain>
    </source>
</reference>
<evidence type="ECO:0000313" key="7">
    <source>
        <dbReference type="Proteomes" id="UP000074664"/>
    </source>
</evidence>
<gene>
    <name evidence="2" type="ORF">ERS132385_01408</name>
    <name evidence="1" type="ORF">ERS132392_00796</name>
    <name evidence="3" type="ORF">ERS132525_00565</name>
    <name evidence="4" type="ORF">NQD44_02225</name>
</gene>
<organism evidence="2 6">
    <name type="scientific">Streptococcus suis</name>
    <dbReference type="NCBI Taxonomy" id="1307"/>
    <lineage>
        <taxon>Bacteria</taxon>
        <taxon>Bacillati</taxon>
        <taxon>Bacillota</taxon>
        <taxon>Bacilli</taxon>
        <taxon>Lactobacillales</taxon>
        <taxon>Streptococcaceae</taxon>
        <taxon>Streptococcus</taxon>
    </lineage>
</organism>
<evidence type="ECO:0000313" key="1">
    <source>
        <dbReference type="EMBL" id="CYU44643.1"/>
    </source>
</evidence>
<dbReference type="Proteomes" id="UP000073434">
    <property type="component" value="Unassembled WGS sequence"/>
</dbReference>
<dbReference type="Proteomes" id="UP001206089">
    <property type="component" value="Unassembled WGS sequence"/>
</dbReference>
<proteinExistence type="predicted"/>
<evidence type="ECO:0000313" key="4">
    <source>
        <dbReference type="EMBL" id="MCR1231944.1"/>
    </source>
</evidence>
<dbReference type="EMBL" id="FIFW01000014">
    <property type="protein sequence ID" value="CYU67373.1"/>
    <property type="molecule type" value="Genomic_DNA"/>
</dbReference>
<dbReference type="RefSeq" id="WP_024401640.1">
    <property type="nucleotide sequence ID" value="NZ_CEDH01000171.1"/>
</dbReference>
<evidence type="ECO:0000313" key="2">
    <source>
        <dbReference type="EMBL" id="CYU67373.1"/>
    </source>
</evidence>
<evidence type="ECO:0000313" key="3">
    <source>
        <dbReference type="EMBL" id="CYX36106.1"/>
    </source>
</evidence>
<dbReference type="Proteomes" id="UP000074664">
    <property type="component" value="Unassembled WGS sequence"/>
</dbReference>
<evidence type="ECO:0000313" key="6">
    <source>
        <dbReference type="Proteomes" id="UP000073434"/>
    </source>
</evidence>